<feature type="transmembrane region" description="Helical" evidence="1">
    <location>
        <begin position="265"/>
        <end position="286"/>
    </location>
</feature>
<reference evidence="3" key="1">
    <citation type="submission" date="2022-09" db="EMBL/GenBank/DDBJ databases">
        <title>Tahibacter sp. nov., isolated from a fresh water.</title>
        <authorList>
            <person name="Baek J.H."/>
            <person name="Lee J.K."/>
            <person name="Kim J.M."/>
            <person name="Jeon C.O."/>
        </authorList>
    </citation>
    <scope>NUCLEOTIDE SEQUENCE</scope>
    <source>
        <strain evidence="3">W38</strain>
    </source>
</reference>
<feature type="transmembrane region" description="Helical" evidence="1">
    <location>
        <begin position="241"/>
        <end position="258"/>
    </location>
</feature>
<dbReference type="GO" id="GO:0008237">
    <property type="term" value="F:metallopeptidase activity"/>
    <property type="evidence" value="ECO:0007669"/>
    <property type="project" value="UniProtKB-KW"/>
</dbReference>
<feature type="transmembrane region" description="Helical" evidence="1">
    <location>
        <begin position="218"/>
        <end position="235"/>
    </location>
</feature>
<feature type="transmembrane region" description="Helical" evidence="1">
    <location>
        <begin position="31"/>
        <end position="47"/>
    </location>
</feature>
<feature type="transmembrane region" description="Helical" evidence="1">
    <location>
        <begin position="75"/>
        <end position="96"/>
    </location>
</feature>
<evidence type="ECO:0000256" key="1">
    <source>
        <dbReference type="SAM" id="Phobius"/>
    </source>
</evidence>
<keyword evidence="1" id="KW-1133">Transmembrane helix</keyword>
<gene>
    <name evidence="3" type="ORF">N4264_01515</name>
</gene>
<feature type="transmembrane region" description="Helical" evidence="1">
    <location>
        <begin position="53"/>
        <end position="68"/>
    </location>
</feature>
<evidence type="ECO:0000259" key="2">
    <source>
        <dbReference type="Pfam" id="PF02517"/>
    </source>
</evidence>
<keyword evidence="1" id="KW-0472">Membrane</keyword>
<dbReference type="RefSeq" id="WP_261695317.1">
    <property type="nucleotide sequence ID" value="NZ_CP104694.1"/>
</dbReference>
<keyword evidence="3" id="KW-0482">Metalloprotease</keyword>
<evidence type="ECO:0000313" key="4">
    <source>
        <dbReference type="Proteomes" id="UP001064632"/>
    </source>
</evidence>
<evidence type="ECO:0000313" key="3">
    <source>
        <dbReference type="EMBL" id="UXI68357.1"/>
    </source>
</evidence>
<dbReference type="Pfam" id="PF02517">
    <property type="entry name" value="Rce1-like"/>
    <property type="match status" value="1"/>
</dbReference>
<keyword evidence="4" id="KW-1185">Reference proteome</keyword>
<accession>A0ABY6BEZ8</accession>
<dbReference type="Proteomes" id="UP001064632">
    <property type="component" value="Chromosome"/>
</dbReference>
<organism evidence="3 4">
    <name type="scientific">Tahibacter amnicola</name>
    <dbReference type="NCBI Taxonomy" id="2976241"/>
    <lineage>
        <taxon>Bacteria</taxon>
        <taxon>Pseudomonadati</taxon>
        <taxon>Pseudomonadota</taxon>
        <taxon>Gammaproteobacteria</taxon>
        <taxon>Lysobacterales</taxon>
        <taxon>Rhodanobacteraceae</taxon>
        <taxon>Tahibacter</taxon>
    </lineage>
</organism>
<name>A0ABY6BEZ8_9GAMM</name>
<keyword evidence="1" id="KW-0812">Transmembrane</keyword>
<dbReference type="InterPro" id="IPR003675">
    <property type="entry name" value="Rce1/LyrA-like_dom"/>
</dbReference>
<feature type="domain" description="CAAX prenyl protease 2/Lysostaphin resistance protein A-like" evidence="2">
    <location>
        <begin position="182"/>
        <end position="276"/>
    </location>
</feature>
<keyword evidence="3" id="KW-0378">Hydrolase</keyword>
<sequence>MTLYPLSAAGLVPWLFLFSACVVVWIRPWRAAALPLFALAFAAAFAVGQLDWRAVPAFALMGFCAYAVQPGRRLLLVVPGHALFILAAIALRLHTVPGFNNPLVMNGVFSPDTVPFKLYLNLDKTLVVVWAIWAWRHVAWERGPLRQGVPIGVGLGLATAAACLAVASLAGLTRWDPHWPPATALWMLNNLLLVCLTEEVLFRGYVQEGVERLAGGRSWAPWAGIAVSSLLFGITHLGGGWAYMGVTTLAGVGYGLAYRRAGLEGAVLAHATLNLVHFFLFAYPVLAKA</sequence>
<keyword evidence="3" id="KW-0645">Protease</keyword>
<feature type="transmembrane region" description="Helical" evidence="1">
    <location>
        <begin position="148"/>
        <end position="172"/>
    </location>
</feature>
<feature type="transmembrane region" description="Helical" evidence="1">
    <location>
        <begin position="116"/>
        <end position="136"/>
    </location>
</feature>
<protein>
    <submittedName>
        <fullName evidence="3">CPBP family intramembrane metalloprotease</fullName>
    </submittedName>
</protein>
<feature type="transmembrane region" description="Helical" evidence="1">
    <location>
        <begin position="184"/>
        <end position="206"/>
    </location>
</feature>
<feature type="transmembrane region" description="Helical" evidence="1">
    <location>
        <begin position="6"/>
        <end position="26"/>
    </location>
</feature>
<proteinExistence type="predicted"/>
<dbReference type="EMBL" id="CP104694">
    <property type="protein sequence ID" value="UXI68357.1"/>
    <property type="molecule type" value="Genomic_DNA"/>
</dbReference>